<dbReference type="GO" id="GO:0005789">
    <property type="term" value="C:endoplasmic reticulum membrane"/>
    <property type="evidence" value="ECO:0007669"/>
    <property type="project" value="TreeGrafter"/>
</dbReference>
<protein>
    <submittedName>
        <fullName evidence="8">3-keto-steroid reductase</fullName>
    </submittedName>
</protein>
<evidence type="ECO:0000256" key="3">
    <source>
        <dbReference type="ARBA" id="ARBA00022955"/>
    </source>
</evidence>
<comment type="similarity">
    <text evidence="6">Belongs to the short-chain dehydrogenases/reductases (SDR) family. ERG27 subfamily.</text>
</comment>
<feature type="region of interest" description="Disordered" evidence="7">
    <location>
        <begin position="388"/>
        <end position="407"/>
    </location>
</feature>
<evidence type="ECO:0000256" key="5">
    <source>
        <dbReference type="ARBA" id="ARBA00023098"/>
    </source>
</evidence>
<organism evidence="8 9">
    <name type="scientific">Dendryphion nanum</name>
    <dbReference type="NCBI Taxonomy" id="256645"/>
    <lineage>
        <taxon>Eukaryota</taxon>
        <taxon>Fungi</taxon>
        <taxon>Dikarya</taxon>
        <taxon>Ascomycota</taxon>
        <taxon>Pezizomycotina</taxon>
        <taxon>Dothideomycetes</taxon>
        <taxon>Pleosporomycetidae</taxon>
        <taxon>Pleosporales</taxon>
        <taxon>Torulaceae</taxon>
        <taxon>Dendryphion</taxon>
    </lineage>
</organism>
<name>A0A9P9EE40_9PLEO</name>
<dbReference type="GO" id="GO:0006696">
    <property type="term" value="P:ergosterol biosynthetic process"/>
    <property type="evidence" value="ECO:0007669"/>
    <property type="project" value="TreeGrafter"/>
</dbReference>
<dbReference type="GO" id="GO:0000253">
    <property type="term" value="F:3-beta-hydroxysteroid 3-dehydrogenase (NADP+) activity"/>
    <property type="evidence" value="ECO:0007669"/>
    <property type="project" value="TreeGrafter"/>
</dbReference>
<evidence type="ECO:0000313" key="9">
    <source>
        <dbReference type="Proteomes" id="UP000700596"/>
    </source>
</evidence>
<gene>
    <name evidence="8" type="ORF">B0J11DRAFT_176075</name>
</gene>
<sequence>MATTTDLPQREEGFYVVITGANSGVGFAIGCRLIDEFLQTHPQEQSLVLIITTRNKSKGDATIKLLKQHLDKVCRRFEVDIPGVSALLQRRVIFRQEVLDLSSLISIQKLSKRLHETVPKLDAVICNAGIGGWEGVNFGKAIWLILTDWKNAMTWPTFKRSGVGWRTKPQITTSGKGKEIEEPVLGDVFCANLFGHYCFGHYLAPLLANHARSEHTRGRLIWVSSLEAYDYAFDLNDFQGLSSTQPYESSKRLTDLLAISSTFPSTAPLVDQYLGHTEDTAQTTKPRIYISHPGICGTSIMTLNVILEYLMFLAMYIARWLGSEWHTVEAYKGACSMVWLVLAKQSTLDAMESQEGVGKWGSATDWWGRERVDRTEVDGWGWGGILGEKTRKKGRHPHAKDLSKEDKQTFEKTGKSCWAEMEKLRLEWEARLNDAGVGVRM</sequence>
<dbReference type="SUPFAM" id="SSF51735">
    <property type="entry name" value="NAD(P)-binding Rossmann-fold domains"/>
    <property type="match status" value="1"/>
</dbReference>
<dbReference type="PANTHER" id="PTHR43647">
    <property type="entry name" value="DEHYDROGENASE"/>
    <property type="match status" value="1"/>
</dbReference>
<dbReference type="InterPro" id="IPR051593">
    <property type="entry name" value="Ergosterol_Biosynth_ERG27"/>
</dbReference>
<dbReference type="EMBL" id="JAGMWT010000002">
    <property type="protein sequence ID" value="KAH7135973.1"/>
    <property type="molecule type" value="Genomic_DNA"/>
</dbReference>
<dbReference type="GO" id="GO:0005811">
    <property type="term" value="C:lipid droplet"/>
    <property type="evidence" value="ECO:0007669"/>
    <property type="project" value="TreeGrafter"/>
</dbReference>
<keyword evidence="2" id="KW-0521">NADP</keyword>
<dbReference type="GO" id="GO:0005741">
    <property type="term" value="C:mitochondrial outer membrane"/>
    <property type="evidence" value="ECO:0007669"/>
    <property type="project" value="TreeGrafter"/>
</dbReference>
<reference evidence="8" key="1">
    <citation type="journal article" date="2021" name="Nat. Commun.">
        <title>Genetic determinants of endophytism in the Arabidopsis root mycobiome.</title>
        <authorList>
            <person name="Mesny F."/>
            <person name="Miyauchi S."/>
            <person name="Thiergart T."/>
            <person name="Pickel B."/>
            <person name="Atanasova L."/>
            <person name="Karlsson M."/>
            <person name="Huettel B."/>
            <person name="Barry K.W."/>
            <person name="Haridas S."/>
            <person name="Chen C."/>
            <person name="Bauer D."/>
            <person name="Andreopoulos W."/>
            <person name="Pangilinan J."/>
            <person name="LaButti K."/>
            <person name="Riley R."/>
            <person name="Lipzen A."/>
            <person name="Clum A."/>
            <person name="Drula E."/>
            <person name="Henrissat B."/>
            <person name="Kohler A."/>
            <person name="Grigoriev I.V."/>
            <person name="Martin F.M."/>
            <person name="Hacquard S."/>
        </authorList>
    </citation>
    <scope>NUCLEOTIDE SEQUENCE</scope>
    <source>
        <strain evidence="8">MPI-CAGE-CH-0243</strain>
    </source>
</reference>
<dbReference type="PANTHER" id="PTHR43647:SF1">
    <property type="entry name" value="3-KETO-STEROID REDUCTASE ERG27"/>
    <property type="match status" value="1"/>
</dbReference>
<keyword evidence="9" id="KW-1185">Reference proteome</keyword>
<accession>A0A9P9EE40</accession>
<keyword evidence="5" id="KW-0443">Lipid metabolism</keyword>
<keyword evidence="4" id="KW-0560">Oxidoreductase</keyword>
<dbReference type="AlphaFoldDB" id="A0A9P9EE40"/>
<dbReference type="InterPro" id="IPR036291">
    <property type="entry name" value="NAD(P)-bd_dom_sf"/>
</dbReference>
<evidence type="ECO:0000256" key="6">
    <source>
        <dbReference type="ARBA" id="ARBA00023593"/>
    </source>
</evidence>
<keyword evidence="3" id="KW-0752">Steroid biosynthesis</keyword>
<dbReference type="Proteomes" id="UP000700596">
    <property type="component" value="Unassembled WGS sequence"/>
</dbReference>
<comment type="caution">
    <text evidence="8">The sequence shown here is derived from an EMBL/GenBank/DDBJ whole genome shotgun (WGS) entry which is preliminary data.</text>
</comment>
<evidence type="ECO:0000256" key="1">
    <source>
        <dbReference type="ARBA" id="ARBA00022516"/>
    </source>
</evidence>
<evidence type="ECO:0000256" key="4">
    <source>
        <dbReference type="ARBA" id="ARBA00023002"/>
    </source>
</evidence>
<evidence type="ECO:0000256" key="2">
    <source>
        <dbReference type="ARBA" id="ARBA00022857"/>
    </source>
</evidence>
<proteinExistence type="inferred from homology"/>
<evidence type="ECO:0000256" key="7">
    <source>
        <dbReference type="SAM" id="MobiDB-lite"/>
    </source>
</evidence>
<dbReference type="Gene3D" id="3.40.50.720">
    <property type="entry name" value="NAD(P)-binding Rossmann-like Domain"/>
    <property type="match status" value="1"/>
</dbReference>
<evidence type="ECO:0000313" key="8">
    <source>
        <dbReference type="EMBL" id="KAH7135973.1"/>
    </source>
</evidence>
<keyword evidence="1" id="KW-0444">Lipid biosynthesis</keyword>
<dbReference type="OrthoDB" id="9989144at2759"/>